<feature type="transmembrane region" description="Helical" evidence="9">
    <location>
        <begin position="418"/>
        <end position="440"/>
    </location>
</feature>
<proteinExistence type="inferred from homology"/>
<evidence type="ECO:0000256" key="4">
    <source>
        <dbReference type="ARBA" id="ARBA00022692"/>
    </source>
</evidence>
<evidence type="ECO:0000256" key="5">
    <source>
        <dbReference type="ARBA" id="ARBA00022842"/>
    </source>
</evidence>
<dbReference type="GO" id="GO:0015095">
    <property type="term" value="F:magnesium ion transmembrane transporter activity"/>
    <property type="evidence" value="ECO:0007669"/>
    <property type="project" value="UniProtKB-UniRule"/>
</dbReference>
<dbReference type="SMART" id="SM00116">
    <property type="entry name" value="CBS"/>
    <property type="match status" value="2"/>
</dbReference>
<dbReference type="Gene3D" id="3.10.580.10">
    <property type="entry name" value="CBS-domain"/>
    <property type="match status" value="1"/>
</dbReference>
<dbReference type="InterPro" id="IPR036739">
    <property type="entry name" value="SLC41_membr_dom_sf"/>
</dbReference>
<dbReference type="SMART" id="SM00924">
    <property type="entry name" value="MgtE_N"/>
    <property type="match status" value="1"/>
</dbReference>
<protein>
    <recommendedName>
        <fullName evidence="9">Magnesium transporter MgtE</fullName>
    </recommendedName>
</protein>
<dbReference type="EMBL" id="FNLM01000034">
    <property type="protein sequence ID" value="SDU44833.1"/>
    <property type="molecule type" value="Genomic_DNA"/>
</dbReference>
<evidence type="ECO:0000313" key="11">
    <source>
        <dbReference type="EMBL" id="SDU44833.1"/>
    </source>
</evidence>
<accession>A0A1H2IL67</accession>
<dbReference type="SUPFAM" id="SSF161093">
    <property type="entry name" value="MgtE membrane domain-like"/>
    <property type="match status" value="1"/>
</dbReference>
<evidence type="ECO:0000256" key="3">
    <source>
        <dbReference type="ARBA" id="ARBA00022448"/>
    </source>
</evidence>
<feature type="transmembrane region" description="Helical" evidence="9">
    <location>
        <begin position="284"/>
        <end position="304"/>
    </location>
</feature>
<evidence type="ECO:0000313" key="12">
    <source>
        <dbReference type="Proteomes" id="UP000183180"/>
    </source>
</evidence>
<name>A0A1H2IL67_9ACTN</name>
<dbReference type="Pfam" id="PF03448">
    <property type="entry name" value="MgtE_N"/>
    <property type="match status" value="1"/>
</dbReference>
<dbReference type="Pfam" id="PF00571">
    <property type="entry name" value="CBS"/>
    <property type="match status" value="2"/>
</dbReference>
<feature type="transmembrane region" description="Helical" evidence="9">
    <location>
        <begin position="360"/>
        <end position="381"/>
    </location>
</feature>
<evidence type="ECO:0000256" key="2">
    <source>
        <dbReference type="ARBA" id="ARBA00009749"/>
    </source>
</evidence>
<keyword evidence="6 9" id="KW-1133">Transmembrane helix</keyword>
<feature type="transmembrane region" description="Helical" evidence="9">
    <location>
        <begin position="387"/>
        <end position="406"/>
    </location>
</feature>
<dbReference type="OrthoDB" id="9790355at2"/>
<evidence type="ECO:0000256" key="8">
    <source>
        <dbReference type="PROSITE-ProRule" id="PRU00703"/>
    </source>
</evidence>
<dbReference type="InterPro" id="IPR006669">
    <property type="entry name" value="MgtE_transporter"/>
</dbReference>
<sequence length="447" mass="47193">MTYATLDANQLDDLISDGDLGAAATALSALPAGDIAALLDRLSHQARGVAFRLLPKDLAVEVFDDLSSGSQRRLIDDLGTVEVAAAFDHLDPDDRAELLDELPAGVARALIQQLTPAERDVTAVVLGYPRGSVGRRMSPEFVHARSDETASAALARVRERGHAAETIYTVPVLDEARVLCGVVSLRDLLLADPDETVVGLMSKPMFALADDDAESTAQRCVDRGILAMPVVDRDNRLVGVLTIDDAVEVVEQARDTDEARAGAREPLREPYLHASILSITRARIVWLFVLAVSAILTVNVLEIFEGTLEQKVALALFIPLLTGIGGNTGSQAATTVTRALATDDVTTRDVVRVAAKEVRVGLTMGSLLGVVGFAVAALVYGVDIGTVIGLTIVSICTMAATVGGVMPLVAKSIRVDPAVFSTPFISTFCDATGLIVYFSIAKAVLGL</sequence>
<dbReference type="InterPro" id="IPR006667">
    <property type="entry name" value="SLC41_membr_dom"/>
</dbReference>
<dbReference type="PANTHER" id="PTHR43773">
    <property type="entry name" value="MAGNESIUM TRANSPORTER MGTE"/>
    <property type="match status" value="1"/>
</dbReference>
<comment type="caution">
    <text evidence="9">Lacks conserved residue(s) required for the propagation of feature annotation.</text>
</comment>
<dbReference type="RefSeq" id="WP_074849665.1">
    <property type="nucleotide sequence ID" value="NZ_FNLM01000034.1"/>
</dbReference>
<evidence type="ECO:0000256" key="1">
    <source>
        <dbReference type="ARBA" id="ARBA00004141"/>
    </source>
</evidence>
<dbReference type="Gene3D" id="1.10.357.20">
    <property type="entry name" value="SLC41 divalent cation transporters, integral membrane domain"/>
    <property type="match status" value="1"/>
</dbReference>
<dbReference type="Pfam" id="PF01769">
    <property type="entry name" value="MgtE"/>
    <property type="match status" value="1"/>
</dbReference>
<comment type="similarity">
    <text evidence="2 9">Belongs to the SLC41A transporter family.</text>
</comment>
<dbReference type="PANTHER" id="PTHR43773:SF1">
    <property type="entry name" value="MAGNESIUM TRANSPORTER MGTE"/>
    <property type="match status" value="1"/>
</dbReference>
<dbReference type="SUPFAM" id="SSF54631">
    <property type="entry name" value="CBS-domain pair"/>
    <property type="match status" value="1"/>
</dbReference>
<keyword evidence="8" id="KW-0129">CBS domain</keyword>
<organism evidence="11 12">
    <name type="scientific">Gordonia westfalica</name>
    <dbReference type="NCBI Taxonomy" id="158898"/>
    <lineage>
        <taxon>Bacteria</taxon>
        <taxon>Bacillati</taxon>
        <taxon>Actinomycetota</taxon>
        <taxon>Actinomycetes</taxon>
        <taxon>Mycobacteriales</taxon>
        <taxon>Gordoniaceae</taxon>
        <taxon>Gordonia</taxon>
    </lineage>
</organism>
<dbReference type="NCBIfam" id="TIGR00400">
    <property type="entry name" value="mgtE"/>
    <property type="match status" value="1"/>
</dbReference>
<dbReference type="InterPro" id="IPR006668">
    <property type="entry name" value="Mg_transptr_MgtE_intracell_dom"/>
</dbReference>
<dbReference type="InterPro" id="IPR046342">
    <property type="entry name" value="CBS_dom_sf"/>
</dbReference>
<keyword evidence="3 9" id="KW-0813">Transport</keyword>
<keyword evidence="9" id="KW-1003">Cell membrane</keyword>
<dbReference type="SUPFAM" id="SSF158791">
    <property type="entry name" value="MgtE N-terminal domain-like"/>
    <property type="match status" value="1"/>
</dbReference>
<dbReference type="Gene3D" id="1.25.60.10">
    <property type="entry name" value="MgtE N-terminal domain-like"/>
    <property type="match status" value="1"/>
</dbReference>
<evidence type="ECO:0000259" key="10">
    <source>
        <dbReference type="PROSITE" id="PS51371"/>
    </source>
</evidence>
<keyword evidence="9" id="KW-0479">Metal-binding</keyword>
<dbReference type="InterPro" id="IPR000644">
    <property type="entry name" value="CBS_dom"/>
</dbReference>
<comment type="function">
    <text evidence="9">Acts as a magnesium transporter.</text>
</comment>
<keyword evidence="4 9" id="KW-0812">Transmembrane</keyword>
<dbReference type="InterPro" id="IPR038076">
    <property type="entry name" value="MgtE_N_sf"/>
</dbReference>
<dbReference type="GO" id="GO:0005886">
    <property type="term" value="C:plasma membrane"/>
    <property type="evidence" value="ECO:0007669"/>
    <property type="project" value="UniProtKB-SubCell"/>
</dbReference>
<dbReference type="Proteomes" id="UP000183180">
    <property type="component" value="Unassembled WGS sequence"/>
</dbReference>
<dbReference type="GO" id="GO:0046872">
    <property type="term" value="F:metal ion binding"/>
    <property type="evidence" value="ECO:0007669"/>
    <property type="project" value="UniProtKB-KW"/>
</dbReference>
<evidence type="ECO:0000256" key="6">
    <source>
        <dbReference type="ARBA" id="ARBA00022989"/>
    </source>
</evidence>
<gene>
    <name evidence="11" type="ORF">SAMN04488548_1341252</name>
</gene>
<comment type="subunit">
    <text evidence="9">Homodimer.</text>
</comment>
<feature type="domain" description="CBS" evidence="10">
    <location>
        <begin position="200"/>
        <end position="256"/>
    </location>
</feature>
<dbReference type="CDD" id="cd04606">
    <property type="entry name" value="CBS_pair_Mg_transporter"/>
    <property type="match status" value="1"/>
</dbReference>
<dbReference type="AlphaFoldDB" id="A0A1H2IL67"/>
<comment type="subcellular location">
    <subcellularLocation>
        <location evidence="9">Cell membrane</location>
        <topology evidence="9">Multi-pass membrane protein</topology>
    </subcellularLocation>
    <subcellularLocation>
        <location evidence="1">Membrane</location>
        <topology evidence="1">Multi-pass membrane protein</topology>
    </subcellularLocation>
</comment>
<feature type="domain" description="CBS" evidence="10">
    <location>
        <begin position="137"/>
        <end position="198"/>
    </location>
</feature>
<dbReference type="STRING" id="158898.SAMN04488548_1341252"/>
<reference evidence="11 12" key="1">
    <citation type="submission" date="2016-10" db="EMBL/GenBank/DDBJ databases">
        <authorList>
            <person name="de Groot N.N."/>
        </authorList>
    </citation>
    <scope>NUCLEOTIDE SEQUENCE [LARGE SCALE GENOMIC DNA]</scope>
    <source>
        <strain evidence="11 12">DSM 44215</strain>
    </source>
</reference>
<keyword evidence="7 9" id="KW-0472">Membrane</keyword>
<keyword evidence="5 9" id="KW-0460">Magnesium</keyword>
<evidence type="ECO:0000256" key="7">
    <source>
        <dbReference type="ARBA" id="ARBA00023136"/>
    </source>
</evidence>
<evidence type="ECO:0000256" key="9">
    <source>
        <dbReference type="RuleBase" id="RU362011"/>
    </source>
</evidence>
<dbReference type="PROSITE" id="PS51371">
    <property type="entry name" value="CBS"/>
    <property type="match status" value="2"/>
</dbReference>